<dbReference type="PANTHER" id="PTHR47506">
    <property type="entry name" value="TRANSCRIPTIONAL REGULATORY PROTEIN"/>
    <property type="match status" value="1"/>
</dbReference>
<accession>A0A1C3V6N1</accession>
<dbReference type="InterPro" id="IPR009057">
    <property type="entry name" value="Homeodomain-like_sf"/>
</dbReference>
<feature type="domain" description="HTH tetR-type" evidence="5">
    <location>
        <begin position="6"/>
        <end position="66"/>
    </location>
</feature>
<feature type="DNA-binding region" description="H-T-H motif" evidence="4">
    <location>
        <begin position="29"/>
        <end position="48"/>
    </location>
</feature>
<keyword evidence="1" id="KW-0805">Transcription regulation</keyword>
<evidence type="ECO:0000256" key="3">
    <source>
        <dbReference type="ARBA" id="ARBA00023163"/>
    </source>
</evidence>
<dbReference type="Gene3D" id="1.10.10.60">
    <property type="entry name" value="Homeodomain-like"/>
    <property type="match status" value="1"/>
</dbReference>
<reference evidence="6 7" key="1">
    <citation type="submission" date="2016-08" db="EMBL/GenBank/DDBJ databases">
        <authorList>
            <person name="Seilhamer J.J."/>
        </authorList>
    </citation>
    <scope>NUCLEOTIDE SEQUENCE [LARGE SCALE GENOMIC DNA]</scope>
    <source>
        <strain evidence="6 7">P1-7</strain>
    </source>
</reference>
<dbReference type="InterPro" id="IPR036271">
    <property type="entry name" value="Tet_transcr_reg_TetR-rel_C_sf"/>
</dbReference>
<keyword evidence="2 4" id="KW-0238">DNA-binding</keyword>
<dbReference type="OrthoDB" id="9795242at2"/>
<keyword evidence="3" id="KW-0804">Transcription</keyword>
<dbReference type="AlphaFoldDB" id="A0A1C3V6N1"/>
<dbReference type="Proteomes" id="UP000199205">
    <property type="component" value="Unassembled WGS sequence"/>
</dbReference>
<sequence length="188" mass="20020">MARPKEFDELAALDAAISVFRDKGYAATSATMLVEALHIGRQSLYDTFGDKWRLYLEAVRRYAAQETEAHLTALKTGPQSIDGIDALLARVVATASEACLGVGSICEFGTSQPELTTIHEAAGRRLHAAVIERVREAQSEGSIAGDIDPEQAAQFLTSNIAAIRLAARAGVGGDSLLALARLALRGLR</sequence>
<evidence type="ECO:0000256" key="4">
    <source>
        <dbReference type="PROSITE-ProRule" id="PRU00335"/>
    </source>
</evidence>
<evidence type="ECO:0000256" key="2">
    <source>
        <dbReference type="ARBA" id="ARBA00023125"/>
    </source>
</evidence>
<dbReference type="SUPFAM" id="SSF48498">
    <property type="entry name" value="Tetracyclin repressor-like, C-terminal domain"/>
    <property type="match status" value="1"/>
</dbReference>
<dbReference type="RefSeq" id="WP_047638400.1">
    <property type="nucleotide sequence ID" value="NZ_FMAF01000004.1"/>
</dbReference>
<dbReference type="GO" id="GO:0003677">
    <property type="term" value="F:DNA binding"/>
    <property type="evidence" value="ECO:0007669"/>
    <property type="project" value="UniProtKB-UniRule"/>
</dbReference>
<dbReference type="EMBL" id="FMAF01000004">
    <property type="protein sequence ID" value="SCB23355.1"/>
    <property type="molecule type" value="Genomic_DNA"/>
</dbReference>
<proteinExistence type="predicted"/>
<dbReference type="Pfam" id="PF00440">
    <property type="entry name" value="TetR_N"/>
    <property type="match status" value="1"/>
</dbReference>
<dbReference type="SUPFAM" id="SSF46689">
    <property type="entry name" value="Homeodomain-like"/>
    <property type="match status" value="1"/>
</dbReference>
<organism evidence="6 7">
    <name type="scientific">Rhizobium lusitanum</name>
    <dbReference type="NCBI Taxonomy" id="293958"/>
    <lineage>
        <taxon>Bacteria</taxon>
        <taxon>Pseudomonadati</taxon>
        <taxon>Pseudomonadota</taxon>
        <taxon>Alphaproteobacteria</taxon>
        <taxon>Hyphomicrobiales</taxon>
        <taxon>Rhizobiaceae</taxon>
        <taxon>Rhizobium/Agrobacterium group</taxon>
        <taxon>Rhizobium</taxon>
    </lineage>
</organism>
<evidence type="ECO:0000259" key="5">
    <source>
        <dbReference type="PROSITE" id="PS50977"/>
    </source>
</evidence>
<name>A0A1C3V6N1_9HYPH</name>
<dbReference type="PROSITE" id="PS50977">
    <property type="entry name" value="HTH_TETR_2"/>
    <property type="match status" value="1"/>
</dbReference>
<dbReference type="Pfam" id="PF16925">
    <property type="entry name" value="TetR_C_13"/>
    <property type="match status" value="1"/>
</dbReference>
<dbReference type="Gene3D" id="1.10.357.10">
    <property type="entry name" value="Tetracycline Repressor, domain 2"/>
    <property type="match status" value="1"/>
</dbReference>
<dbReference type="InterPro" id="IPR011075">
    <property type="entry name" value="TetR_C"/>
</dbReference>
<evidence type="ECO:0000313" key="7">
    <source>
        <dbReference type="Proteomes" id="UP000199205"/>
    </source>
</evidence>
<gene>
    <name evidence="6" type="ORF">GA0061101_104299</name>
</gene>
<dbReference type="PANTHER" id="PTHR47506:SF1">
    <property type="entry name" value="HTH-TYPE TRANSCRIPTIONAL REGULATOR YJDC"/>
    <property type="match status" value="1"/>
</dbReference>
<evidence type="ECO:0000313" key="6">
    <source>
        <dbReference type="EMBL" id="SCB23355.1"/>
    </source>
</evidence>
<evidence type="ECO:0000256" key="1">
    <source>
        <dbReference type="ARBA" id="ARBA00023015"/>
    </source>
</evidence>
<protein>
    <submittedName>
        <fullName evidence="6">Transcriptional regulator, TetR family</fullName>
    </submittedName>
</protein>
<dbReference type="InterPro" id="IPR001647">
    <property type="entry name" value="HTH_TetR"/>
</dbReference>